<evidence type="ECO:0008006" key="2">
    <source>
        <dbReference type="Google" id="ProtNLM"/>
    </source>
</evidence>
<dbReference type="AlphaFoldDB" id="A0A3B0SZC7"/>
<proteinExistence type="predicted"/>
<gene>
    <name evidence="1" type="ORF">MNBD_ALPHA09-1604</name>
</gene>
<name>A0A3B0SZC7_9ZZZZ</name>
<evidence type="ECO:0000313" key="1">
    <source>
        <dbReference type="EMBL" id="VAW11831.1"/>
    </source>
</evidence>
<dbReference type="NCBIfam" id="TIGR02301">
    <property type="entry name" value="TIGR02301 family protein"/>
    <property type="match status" value="1"/>
</dbReference>
<dbReference type="Pfam" id="PF09539">
    <property type="entry name" value="DUF2385"/>
    <property type="match status" value="1"/>
</dbReference>
<dbReference type="EMBL" id="UOEM01000035">
    <property type="protein sequence ID" value="VAW11831.1"/>
    <property type="molecule type" value="Genomic_DNA"/>
</dbReference>
<organism evidence="1">
    <name type="scientific">hydrothermal vent metagenome</name>
    <dbReference type="NCBI Taxonomy" id="652676"/>
    <lineage>
        <taxon>unclassified sequences</taxon>
        <taxon>metagenomes</taxon>
        <taxon>ecological metagenomes</taxon>
    </lineage>
</organism>
<dbReference type="InterPro" id="IPR012645">
    <property type="entry name" value="CHP02301"/>
</dbReference>
<protein>
    <recommendedName>
        <fullName evidence="2">TIGR02301 family protein</fullName>
    </recommendedName>
</protein>
<accession>A0A3B0SZC7</accession>
<sequence length="164" mass="17365">MVTANVLAAPGFATMRRVLITAMIGFAATPLFAQTDIQPGTGGQTVAKSYDARLLRLAEILGAVHHLREICGANEGQLWRDQMTGILKTEEPPAQLRGRMVAAFNASYRGYQRTYGTCTPSAKTAASRFFSEGVVITKGLASEIGGNAAASTKETATSKAKVAR</sequence>
<reference evidence="1" key="1">
    <citation type="submission" date="2018-06" db="EMBL/GenBank/DDBJ databases">
        <authorList>
            <person name="Zhirakovskaya E."/>
        </authorList>
    </citation>
    <scope>NUCLEOTIDE SEQUENCE</scope>
</reference>